<gene>
    <name evidence="1" type="ORF">F511_44622</name>
</gene>
<dbReference type="AlphaFoldDB" id="A0A2Z6ZXI9"/>
<evidence type="ECO:0000313" key="2">
    <source>
        <dbReference type="Proteomes" id="UP000250235"/>
    </source>
</evidence>
<keyword evidence="2" id="KW-1185">Reference proteome</keyword>
<organism evidence="1 2">
    <name type="scientific">Dorcoceras hygrometricum</name>
    <dbReference type="NCBI Taxonomy" id="472368"/>
    <lineage>
        <taxon>Eukaryota</taxon>
        <taxon>Viridiplantae</taxon>
        <taxon>Streptophyta</taxon>
        <taxon>Embryophyta</taxon>
        <taxon>Tracheophyta</taxon>
        <taxon>Spermatophyta</taxon>
        <taxon>Magnoliopsida</taxon>
        <taxon>eudicotyledons</taxon>
        <taxon>Gunneridae</taxon>
        <taxon>Pentapetalae</taxon>
        <taxon>asterids</taxon>
        <taxon>lamiids</taxon>
        <taxon>Lamiales</taxon>
        <taxon>Gesneriaceae</taxon>
        <taxon>Didymocarpoideae</taxon>
        <taxon>Trichosporeae</taxon>
        <taxon>Loxocarpinae</taxon>
        <taxon>Dorcoceras</taxon>
    </lineage>
</organism>
<evidence type="ECO:0000313" key="1">
    <source>
        <dbReference type="EMBL" id="KZV14008.1"/>
    </source>
</evidence>
<sequence>MADARLPHRCAYKYQRTTTEFLTPFRNPQSENQHFFATKCCGNSSRFLAKVLCKRRTSRSNTFVVAVLTRCTSSYFEDERQYHAPHLLAGLSMLSWFLSSIDSMFGCSPLFLHSAVPCIAGFSADRGDGSAGGAPGGG</sequence>
<reference evidence="1 2" key="1">
    <citation type="journal article" date="2015" name="Proc. Natl. Acad. Sci. U.S.A.">
        <title>The resurrection genome of Boea hygrometrica: A blueprint for survival of dehydration.</title>
        <authorList>
            <person name="Xiao L."/>
            <person name="Yang G."/>
            <person name="Zhang L."/>
            <person name="Yang X."/>
            <person name="Zhao S."/>
            <person name="Ji Z."/>
            <person name="Zhou Q."/>
            <person name="Hu M."/>
            <person name="Wang Y."/>
            <person name="Chen M."/>
            <person name="Xu Y."/>
            <person name="Jin H."/>
            <person name="Xiao X."/>
            <person name="Hu G."/>
            <person name="Bao F."/>
            <person name="Hu Y."/>
            <person name="Wan P."/>
            <person name="Li L."/>
            <person name="Deng X."/>
            <person name="Kuang T."/>
            <person name="Xiang C."/>
            <person name="Zhu J.K."/>
            <person name="Oliver M.J."/>
            <person name="He Y."/>
        </authorList>
    </citation>
    <scope>NUCLEOTIDE SEQUENCE [LARGE SCALE GENOMIC DNA]</scope>
    <source>
        <strain evidence="2">cv. XS01</strain>
    </source>
</reference>
<protein>
    <submittedName>
        <fullName evidence="1">Pentatricopeptide repeat-containing protein</fullName>
    </submittedName>
</protein>
<accession>A0A2Z6ZXI9</accession>
<proteinExistence type="predicted"/>
<name>A0A2Z6ZXI9_9LAMI</name>
<dbReference type="EMBL" id="KV022946">
    <property type="protein sequence ID" value="KZV14008.1"/>
    <property type="molecule type" value="Genomic_DNA"/>
</dbReference>
<dbReference type="Proteomes" id="UP000250235">
    <property type="component" value="Unassembled WGS sequence"/>
</dbReference>